<feature type="domain" description="Response regulatory" evidence="2">
    <location>
        <begin position="1"/>
        <end position="60"/>
    </location>
</feature>
<evidence type="ECO:0000313" key="3">
    <source>
        <dbReference type="EMBL" id="EMA58110.1"/>
    </source>
</evidence>
<dbReference type="PATRIC" id="fig|1230456.3.peg.3217"/>
<dbReference type="PROSITE" id="PS50110">
    <property type="entry name" value="RESPONSE_REGULATORY"/>
    <property type="match status" value="1"/>
</dbReference>
<dbReference type="InterPro" id="IPR013971">
    <property type="entry name" value="HalX_domain"/>
</dbReference>
<proteinExistence type="predicted"/>
<dbReference type="SUPFAM" id="SSF52172">
    <property type="entry name" value="CheY-like"/>
    <property type="match status" value="1"/>
</dbReference>
<dbReference type="Pfam" id="PF08663">
    <property type="entry name" value="HalX"/>
    <property type="match status" value="1"/>
</dbReference>
<dbReference type="Gene3D" id="3.40.50.2300">
    <property type="match status" value="1"/>
</dbReference>
<organism evidence="3 4">
    <name type="scientific">Halorubrum kocurii JCM 14978</name>
    <dbReference type="NCBI Taxonomy" id="1230456"/>
    <lineage>
        <taxon>Archaea</taxon>
        <taxon>Methanobacteriati</taxon>
        <taxon>Methanobacteriota</taxon>
        <taxon>Stenosarchaea group</taxon>
        <taxon>Halobacteria</taxon>
        <taxon>Halobacteriales</taxon>
        <taxon>Haloferacaceae</taxon>
        <taxon>Halorubrum</taxon>
    </lineage>
</organism>
<dbReference type="EMBL" id="AOJH01000099">
    <property type="protein sequence ID" value="EMA58110.1"/>
    <property type="molecule type" value="Genomic_DNA"/>
</dbReference>
<evidence type="ECO:0000313" key="4">
    <source>
        <dbReference type="Proteomes" id="UP000011546"/>
    </source>
</evidence>
<evidence type="ECO:0000256" key="1">
    <source>
        <dbReference type="PROSITE-ProRule" id="PRU00169"/>
    </source>
</evidence>
<name>M0NN83_9EURY</name>
<dbReference type="InterPro" id="IPR011006">
    <property type="entry name" value="CheY-like_superfamily"/>
</dbReference>
<dbReference type="InterPro" id="IPR001789">
    <property type="entry name" value="Sig_transdc_resp-reg_receiver"/>
</dbReference>
<gene>
    <name evidence="3" type="ORF">C468_16136</name>
</gene>
<dbReference type="AlphaFoldDB" id="M0NN83"/>
<dbReference type="STRING" id="1230456.C468_16136"/>
<reference evidence="3 4" key="1">
    <citation type="journal article" date="2014" name="PLoS Genet.">
        <title>Phylogenetically driven sequencing of extremely halophilic archaea reveals strategies for static and dynamic osmo-response.</title>
        <authorList>
            <person name="Becker E.A."/>
            <person name="Seitzer P.M."/>
            <person name="Tritt A."/>
            <person name="Larsen D."/>
            <person name="Krusor M."/>
            <person name="Yao A.I."/>
            <person name="Wu D."/>
            <person name="Madern D."/>
            <person name="Eisen J.A."/>
            <person name="Darling A.E."/>
            <person name="Facciotti M.T."/>
        </authorList>
    </citation>
    <scope>NUCLEOTIDE SEQUENCE [LARGE SCALE GENOMIC DNA]</scope>
    <source>
        <strain evidence="3 4">JCM 14978</strain>
    </source>
</reference>
<dbReference type="Proteomes" id="UP000011546">
    <property type="component" value="Unassembled WGS sequence"/>
</dbReference>
<comment type="caution">
    <text evidence="3">The sequence shown here is derived from an EMBL/GenBank/DDBJ whole genome shotgun (WGS) entry which is preliminary data.</text>
</comment>
<dbReference type="GO" id="GO:0000160">
    <property type="term" value="P:phosphorelay signal transduction system"/>
    <property type="evidence" value="ECO:0007669"/>
    <property type="project" value="InterPro"/>
</dbReference>
<protein>
    <submittedName>
        <fullName evidence="3">HoxA-like transcriptional regulator</fullName>
    </submittedName>
</protein>
<comment type="caution">
    <text evidence="1">Lacks conserved residue(s) required for the propagation of feature annotation.</text>
</comment>
<keyword evidence="4" id="KW-1185">Reference proteome</keyword>
<evidence type="ECO:0000259" key="2">
    <source>
        <dbReference type="PROSITE" id="PS50110"/>
    </source>
</evidence>
<sequence length="134" mass="14857">MPGLSGDEVLEAIRERGIDCRVVMVTAVSPGPDILDLPFDEYLVKPVSRDEMQTAVSRMLVRATYDETVQEIVAIVSKMATLESKLSLAEMEASPGYTALTERYAELRAEIDLRDSDDKMYVESSTEKMDGVFG</sequence>
<accession>M0NN83</accession>